<evidence type="ECO:0000256" key="1">
    <source>
        <dbReference type="SAM" id="SignalP"/>
    </source>
</evidence>
<organism evidence="2 3">
    <name type="scientific">Thermovibrio ammonificans (strain DSM 15698 / JCM 12110 / HB-1)</name>
    <dbReference type="NCBI Taxonomy" id="648996"/>
    <lineage>
        <taxon>Bacteria</taxon>
        <taxon>Pseudomonadati</taxon>
        <taxon>Aquificota</taxon>
        <taxon>Aquificia</taxon>
        <taxon>Desulfurobacteriales</taxon>
        <taxon>Desulfurobacteriaceae</taxon>
        <taxon>Thermovibrio</taxon>
    </lineage>
</organism>
<dbReference type="Proteomes" id="UP000006362">
    <property type="component" value="Chromosome"/>
</dbReference>
<name>E8T467_THEA1</name>
<dbReference type="AlphaFoldDB" id="E8T467"/>
<accession>E8T467</accession>
<dbReference type="KEGG" id="tam:Theam_1434"/>
<dbReference type="STRING" id="648996.Theam_1434"/>
<keyword evidence="1" id="KW-0732">Signal</keyword>
<dbReference type="RefSeq" id="WP_013538182.1">
    <property type="nucleotide sequence ID" value="NC_014926.1"/>
</dbReference>
<reference evidence="2" key="1">
    <citation type="submission" date="2011-01" db="EMBL/GenBank/DDBJ databases">
        <title>Complete sequence of chromosome of Thermovibrio ammonificans HB-1.</title>
        <authorList>
            <consortium name="US DOE Joint Genome Institute"/>
            <person name="Lucas S."/>
            <person name="Copeland A."/>
            <person name="Lapidus A."/>
            <person name="Cheng J.-F."/>
            <person name="Goodwin L."/>
            <person name="Pitluck S."/>
            <person name="Davenport K."/>
            <person name="Detter J.C."/>
            <person name="Han C."/>
            <person name="Tapia R."/>
            <person name="Land M."/>
            <person name="Hauser L."/>
            <person name="Kyrpides N."/>
            <person name="Ivanova N."/>
            <person name="Ovchinnikova G."/>
            <person name="Vetriani C."/>
            <person name="Woyke T."/>
        </authorList>
    </citation>
    <scope>NUCLEOTIDE SEQUENCE [LARGE SCALE GENOMIC DNA]</scope>
    <source>
        <strain evidence="2">HB-1</strain>
    </source>
</reference>
<keyword evidence="2" id="KW-0449">Lipoprotein</keyword>
<dbReference type="eggNOG" id="ENOG503451V">
    <property type="taxonomic scope" value="Bacteria"/>
</dbReference>
<evidence type="ECO:0000313" key="3">
    <source>
        <dbReference type="Proteomes" id="UP000006362"/>
    </source>
</evidence>
<proteinExistence type="predicted"/>
<dbReference type="EMBL" id="CP002444">
    <property type="protein sequence ID" value="ADU97396.1"/>
    <property type="molecule type" value="Genomic_DNA"/>
</dbReference>
<protein>
    <submittedName>
        <fullName evidence="2">Lipoprotein</fullName>
    </submittedName>
</protein>
<gene>
    <name evidence="2" type="ordered locus">Theam_1434</name>
</gene>
<dbReference type="PROSITE" id="PS51257">
    <property type="entry name" value="PROKAR_LIPOPROTEIN"/>
    <property type="match status" value="1"/>
</dbReference>
<evidence type="ECO:0000313" key="2">
    <source>
        <dbReference type="EMBL" id="ADU97396.1"/>
    </source>
</evidence>
<sequence>MKKSLTLLTLLVALSSCGGGGGGSTNLSSENTTATSVTYLGAASQGDLAKFSLNGNSLTYEVQGPVFGDVKGNMTIQVNQQKPFYKGEVNGTQVYMMLSGNIGFADVIINGTDTLLVGLSNIGNLTDSEIAGKDFVYVEVLNTGEVGGYTIRLNSDHTWTMYDFSGNLEDSGSWQMTSENYVNATDSYGNTYHVIIKPGISRAGFIVDLPNGFGIGLEQKALTQNEITGTYSYYSYDVQYDEDCFGTVKVWYDNSTNTYKYLAKTIWCDDPADIGYEENGTLTPNSPVNGTLTLTDPQGNKGYIFLDPEDGYFTGVGVDSNGYITDYMIGSNKY</sequence>
<feature type="signal peptide" evidence="1">
    <location>
        <begin position="1"/>
        <end position="18"/>
    </location>
</feature>
<dbReference type="HOGENOM" id="CLU_831359_0_0_0"/>
<keyword evidence="3" id="KW-1185">Reference proteome</keyword>
<feature type="chain" id="PRO_5003231191" evidence="1">
    <location>
        <begin position="19"/>
        <end position="334"/>
    </location>
</feature>
<dbReference type="OrthoDB" id="1095333at2"/>